<dbReference type="Gene3D" id="3.30.565.10">
    <property type="entry name" value="Histidine kinase-like ATPase, C-terminal domain"/>
    <property type="match status" value="1"/>
</dbReference>
<dbReference type="Pfam" id="PF02518">
    <property type="entry name" value="HATPase_c"/>
    <property type="match status" value="1"/>
</dbReference>
<feature type="transmembrane region" description="Helical" evidence="7">
    <location>
        <begin position="81"/>
        <end position="105"/>
    </location>
</feature>
<proteinExistence type="predicted"/>
<keyword evidence="3" id="KW-0597">Phosphoprotein</keyword>
<dbReference type="Proteomes" id="UP000721415">
    <property type="component" value="Unassembled WGS sequence"/>
</dbReference>
<evidence type="ECO:0000256" key="2">
    <source>
        <dbReference type="ARBA" id="ARBA00012438"/>
    </source>
</evidence>
<dbReference type="SMART" id="SM00387">
    <property type="entry name" value="HATPase_c"/>
    <property type="match status" value="1"/>
</dbReference>
<dbReference type="SUPFAM" id="SSF55874">
    <property type="entry name" value="ATPase domain of HSP90 chaperone/DNA topoisomerase II/histidine kinase"/>
    <property type="match status" value="1"/>
</dbReference>
<keyword evidence="5" id="KW-0418">Kinase</keyword>
<evidence type="ECO:0000313" key="9">
    <source>
        <dbReference type="EMBL" id="MBG9986900.1"/>
    </source>
</evidence>
<keyword evidence="4" id="KW-0808">Transferase</keyword>
<comment type="catalytic activity">
    <reaction evidence="1">
        <text>ATP + protein L-histidine = ADP + protein N-phospho-L-histidine.</text>
        <dbReference type="EC" id="2.7.13.3"/>
    </reaction>
</comment>
<dbReference type="InterPro" id="IPR003594">
    <property type="entry name" value="HATPase_dom"/>
</dbReference>
<sequence>MIRNTEKFKRFLLCSVIIALSAQIHITYRVEGFILALSVAILPIILFFNEDLHPIYLSLSIAIASPFFRGLLLYITDGYHGYQIIEFIITDMVFYMTYGIIYYLFYWHRRQVNLTTFACTIIMCDYLSNLLEVSLLMGFQGYQLTLFRDLFIAALARGGIGCICAFIYYSLNILVDKEAHERRYHYFLWSSSAIKSEVYFMQKNINEIERIMKNAYQLNNSLNQNEQMEAEAQIALSVAKDVHEIKKAYKSVISGLNNFFDSKDHQQMSLSEILKIVLSYGKLMVRNKGYDILIIIDCEIDVTVTKHYYLVTILSNLVSNSIDAIDKTSNGQIHIRVVKEDSKYLVLDLIDNGPGIPEKFHEIIFEPGFSTKFDEETGDIFRGIGLSHVKTILNEQFNGDIQMNKNYDEGASFRLMIDQDCL</sequence>
<keyword evidence="7" id="KW-1133">Transmembrane helix</keyword>
<evidence type="ECO:0000259" key="8">
    <source>
        <dbReference type="PROSITE" id="PS50109"/>
    </source>
</evidence>
<dbReference type="InterPro" id="IPR052162">
    <property type="entry name" value="Sensor_kinase/Photoreceptor"/>
</dbReference>
<evidence type="ECO:0000256" key="6">
    <source>
        <dbReference type="ARBA" id="ARBA00023012"/>
    </source>
</evidence>
<dbReference type="CDD" id="cd00075">
    <property type="entry name" value="HATPase"/>
    <property type="match status" value="1"/>
</dbReference>
<reference evidence="9 10" key="1">
    <citation type="submission" date="2020-07" db="EMBL/GenBank/DDBJ databases">
        <title>Facklamia lactis sp. nov., isolated from raw milk.</title>
        <authorList>
            <person name="Doll E.V."/>
            <person name="Huptas C."/>
            <person name="Staib L."/>
            <person name="Wenning M."/>
            <person name="Scherer S."/>
        </authorList>
    </citation>
    <scope>NUCLEOTIDE SEQUENCE [LARGE SCALE GENOMIC DNA]</scope>
    <source>
        <strain evidence="9 10">DSM 111018</strain>
    </source>
</reference>
<evidence type="ECO:0000313" key="10">
    <source>
        <dbReference type="Proteomes" id="UP000721415"/>
    </source>
</evidence>
<keyword evidence="10" id="KW-1185">Reference proteome</keyword>
<protein>
    <recommendedName>
        <fullName evidence="2">histidine kinase</fullName>
        <ecNumber evidence="2">2.7.13.3</ecNumber>
    </recommendedName>
</protein>
<dbReference type="PANTHER" id="PTHR43304:SF1">
    <property type="entry name" value="PAC DOMAIN-CONTAINING PROTEIN"/>
    <property type="match status" value="1"/>
</dbReference>
<feature type="transmembrane region" description="Helical" evidence="7">
    <location>
        <begin position="55"/>
        <end position="75"/>
    </location>
</feature>
<feature type="transmembrane region" description="Helical" evidence="7">
    <location>
        <begin position="32"/>
        <end position="48"/>
    </location>
</feature>
<evidence type="ECO:0000256" key="4">
    <source>
        <dbReference type="ARBA" id="ARBA00022679"/>
    </source>
</evidence>
<evidence type="ECO:0000256" key="1">
    <source>
        <dbReference type="ARBA" id="ARBA00000085"/>
    </source>
</evidence>
<comment type="caution">
    <text evidence="9">The sequence shown here is derived from an EMBL/GenBank/DDBJ whole genome shotgun (WGS) entry which is preliminary data.</text>
</comment>
<accession>A0ABS0LRW2</accession>
<evidence type="ECO:0000256" key="3">
    <source>
        <dbReference type="ARBA" id="ARBA00022553"/>
    </source>
</evidence>
<name>A0ABS0LRW2_9LACT</name>
<evidence type="ECO:0000256" key="7">
    <source>
        <dbReference type="SAM" id="Phobius"/>
    </source>
</evidence>
<feature type="transmembrane region" description="Helical" evidence="7">
    <location>
        <begin position="151"/>
        <end position="175"/>
    </location>
</feature>
<gene>
    <name evidence="9" type="ORF">HZY91_08370</name>
</gene>
<dbReference type="InterPro" id="IPR036890">
    <property type="entry name" value="HATPase_C_sf"/>
</dbReference>
<keyword evidence="6" id="KW-0902">Two-component regulatory system</keyword>
<feature type="transmembrane region" description="Helical" evidence="7">
    <location>
        <begin position="112"/>
        <end position="131"/>
    </location>
</feature>
<dbReference type="PANTHER" id="PTHR43304">
    <property type="entry name" value="PHYTOCHROME-LIKE PROTEIN CPH1"/>
    <property type="match status" value="1"/>
</dbReference>
<keyword evidence="7" id="KW-0472">Membrane</keyword>
<feature type="domain" description="Histidine kinase" evidence="8">
    <location>
        <begin position="199"/>
        <end position="421"/>
    </location>
</feature>
<dbReference type="RefSeq" id="WP_197115821.1">
    <property type="nucleotide sequence ID" value="NZ_JACBXQ010000005.1"/>
</dbReference>
<dbReference type="InterPro" id="IPR005467">
    <property type="entry name" value="His_kinase_dom"/>
</dbReference>
<organism evidence="9 10">
    <name type="scientific">Facklamia lactis</name>
    <dbReference type="NCBI Taxonomy" id="2749967"/>
    <lineage>
        <taxon>Bacteria</taxon>
        <taxon>Bacillati</taxon>
        <taxon>Bacillota</taxon>
        <taxon>Bacilli</taxon>
        <taxon>Lactobacillales</taxon>
        <taxon>Aerococcaceae</taxon>
        <taxon>Facklamia</taxon>
    </lineage>
</organism>
<dbReference type="EC" id="2.7.13.3" evidence="2"/>
<dbReference type="PROSITE" id="PS50109">
    <property type="entry name" value="HIS_KIN"/>
    <property type="match status" value="1"/>
</dbReference>
<dbReference type="EMBL" id="JACBXQ010000005">
    <property type="protein sequence ID" value="MBG9986900.1"/>
    <property type="molecule type" value="Genomic_DNA"/>
</dbReference>
<keyword evidence="7" id="KW-0812">Transmembrane</keyword>
<evidence type="ECO:0000256" key="5">
    <source>
        <dbReference type="ARBA" id="ARBA00022777"/>
    </source>
</evidence>